<dbReference type="InterPro" id="IPR001680">
    <property type="entry name" value="WD40_rpt"/>
</dbReference>
<dbReference type="InterPro" id="IPR019775">
    <property type="entry name" value="WD40_repeat_CS"/>
</dbReference>
<dbReference type="EMBL" id="MU129520">
    <property type="protein sequence ID" value="KAF9502924.1"/>
    <property type="molecule type" value="Genomic_DNA"/>
</dbReference>
<keyword evidence="1 3" id="KW-0853">WD repeat</keyword>
<gene>
    <name evidence="4" type="ORF">BS47DRAFT_1258168</name>
</gene>
<sequence length="105" mass="11179">GATGSVTFLAFSWDGLKLVSASGSRHEYVQLWDTMSGSCLSTLRHHTGKVVSIAFSPNGLQIAMGYRDSSIRLWDVMSGTPIAVLAGHKHSAVQCVAFSPDGLQL</sequence>
<feature type="non-terminal residue" evidence="4">
    <location>
        <position position="1"/>
    </location>
</feature>
<evidence type="ECO:0008006" key="6">
    <source>
        <dbReference type="Google" id="ProtNLM"/>
    </source>
</evidence>
<reference evidence="4" key="1">
    <citation type="journal article" date="2020" name="Nat. Commun.">
        <title>Large-scale genome sequencing of mycorrhizal fungi provides insights into the early evolution of symbiotic traits.</title>
        <authorList>
            <person name="Miyauchi S."/>
            <person name="Kiss E."/>
            <person name="Kuo A."/>
            <person name="Drula E."/>
            <person name="Kohler A."/>
            <person name="Sanchez-Garcia M."/>
            <person name="Morin E."/>
            <person name="Andreopoulos B."/>
            <person name="Barry K.W."/>
            <person name="Bonito G."/>
            <person name="Buee M."/>
            <person name="Carver A."/>
            <person name="Chen C."/>
            <person name="Cichocki N."/>
            <person name="Clum A."/>
            <person name="Culley D."/>
            <person name="Crous P.W."/>
            <person name="Fauchery L."/>
            <person name="Girlanda M."/>
            <person name="Hayes R.D."/>
            <person name="Keri Z."/>
            <person name="LaButti K."/>
            <person name="Lipzen A."/>
            <person name="Lombard V."/>
            <person name="Magnuson J."/>
            <person name="Maillard F."/>
            <person name="Murat C."/>
            <person name="Nolan M."/>
            <person name="Ohm R.A."/>
            <person name="Pangilinan J."/>
            <person name="Pereira M.F."/>
            <person name="Perotto S."/>
            <person name="Peter M."/>
            <person name="Pfister S."/>
            <person name="Riley R."/>
            <person name="Sitrit Y."/>
            <person name="Stielow J.B."/>
            <person name="Szollosi G."/>
            <person name="Zifcakova L."/>
            <person name="Stursova M."/>
            <person name="Spatafora J.W."/>
            <person name="Tedersoo L."/>
            <person name="Vaario L.M."/>
            <person name="Yamada A."/>
            <person name="Yan M."/>
            <person name="Wang P."/>
            <person name="Xu J."/>
            <person name="Bruns T."/>
            <person name="Baldrian P."/>
            <person name="Vilgalys R."/>
            <person name="Dunand C."/>
            <person name="Henrissat B."/>
            <person name="Grigoriev I.V."/>
            <person name="Hibbett D."/>
            <person name="Nagy L.G."/>
            <person name="Martin F.M."/>
        </authorList>
    </citation>
    <scope>NUCLEOTIDE SEQUENCE</scope>
    <source>
        <strain evidence="4">UP504</strain>
    </source>
</reference>
<evidence type="ECO:0000313" key="5">
    <source>
        <dbReference type="Proteomes" id="UP000886523"/>
    </source>
</evidence>
<dbReference type="SUPFAM" id="SSF50978">
    <property type="entry name" value="WD40 repeat-like"/>
    <property type="match status" value="1"/>
</dbReference>
<keyword evidence="5" id="KW-1185">Reference proteome</keyword>
<keyword evidence="2" id="KW-0677">Repeat</keyword>
<dbReference type="OrthoDB" id="6262491at2759"/>
<dbReference type="Gene3D" id="2.130.10.10">
    <property type="entry name" value="YVTN repeat-like/Quinoprotein amine dehydrogenase"/>
    <property type="match status" value="1"/>
</dbReference>
<dbReference type="PANTHER" id="PTHR19879">
    <property type="entry name" value="TRANSCRIPTION INITIATION FACTOR TFIID"/>
    <property type="match status" value="1"/>
</dbReference>
<feature type="non-terminal residue" evidence="4">
    <location>
        <position position="105"/>
    </location>
</feature>
<evidence type="ECO:0000256" key="2">
    <source>
        <dbReference type="ARBA" id="ARBA00022737"/>
    </source>
</evidence>
<dbReference type="InterPro" id="IPR015943">
    <property type="entry name" value="WD40/YVTN_repeat-like_dom_sf"/>
</dbReference>
<dbReference type="PROSITE" id="PS50294">
    <property type="entry name" value="WD_REPEATS_REGION"/>
    <property type="match status" value="1"/>
</dbReference>
<feature type="repeat" description="WD" evidence="3">
    <location>
        <begin position="43"/>
        <end position="84"/>
    </location>
</feature>
<name>A0A9P6ABM4_9AGAM</name>
<proteinExistence type="predicted"/>
<accession>A0A9P6ABM4</accession>
<dbReference type="SMART" id="SM00320">
    <property type="entry name" value="WD40"/>
    <property type="match status" value="1"/>
</dbReference>
<dbReference type="Pfam" id="PF00400">
    <property type="entry name" value="WD40"/>
    <property type="match status" value="3"/>
</dbReference>
<evidence type="ECO:0000313" key="4">
    <source>
        <dbReference type="EMBL" id="KAF9502924.1"/>
    </source>
</evidence>
<dbReference type="PANTHER" id="PTHR19879:SF9">
    <property type="entry name" value="TRANSCRIPTION INITIATION FACTOR TFIID SUBUNIT 5"/>
    <property type="match status" value="1"/>
</dbReference>
<dbReference type="PROSITE" id="PS50082">
    <property type="entry name" value="WD_REPEATS_2"/>
    <property type="match status" value="1"/>
</dbReference>
<dbReference type="PROSITE" id="PS00678">
    <property type="entry name" value="WD_REPEATS_1"/>
    <property type="match status" value="1"/>
</dbReference>
<dbReference type="Proteomes" id="UP000886523">
    <property type="component" value="Unassembled WGS sequence"/>
</dbReference>
<protein>
    <recommendedName>
        <fullName evidence="6">WD40 repeat-like protein</fullName>
    </recommendedName>
</protein>
<evidence type="ECO:0000256" key="3">
    <source>
        <dbReference type="PROSITE-ProRule" id="PRU00221"/>
    </source>
</evidence>
<comment type="caution">
    <text evidence="4">The sequence shown here is derived from an EMBL/GenBank/DDBJ whole genome shotgun (WGS) entry which is preliminary data.</text>
</comment>
<dbReference type="AlphaFoldDB" id="A0A9P6ABM4"/>
<evidence type="ECO:0000256" key="1">
    <source>
        <dbReference type="ARBA" id="ARBA00022574"/>
    </source>
</evidence>
<organism evidence="4 5">
    <name type="scientific">Hydnum rufescens UP504</name>
    <dbReference type="NCBI Taxonomy" id="1448309"/>
    <lineage>
        <taxon>Eukaryota</taxon>
        <taxon>Fungi</taxon>
        <taxon>Dikarya</taxon>
        <taxon>Basidiomycota</taxon>
        <taxon>Agaricomycotina</taxon>
        <taxon>Agaricomycetes</taxon>
        <taxon>Cantharellales</taxon>
        <taxon>Hydnaceae</taxon>
        <taxon>Hydnum</taxon>
    </lineage>
</organism>
<dbReference type="InterPro" id="IPR036322">
    <property type="entry name" value="WD40_repeat_dom_sf"/>
</dbReference>